<accession>A0ABW8R7Q4</accession>
<keyword evidence="3 6" id="KW-0808">Transferase</keyword>
<reference evidence="7 8" key="1">
    <citation type="submission" date="2024-11" db="EMBL/GenBank/DDBJ databases">
        <authorList>
            <person name="Lucas J.A."/>
        </authorList>
    </citation>
    <scope>NUCLEOTIDE SEQUENCE [LARGE SCALE GENOMIC DNA]</scope>
    <source>
        <strain evidence="7 8">Z 7.15</strain>
    </source>
</reference>
<dbReference type="SUPFAM" id="SSF48576">
    <property type="entry name" value="Terpenoid synthases"/>
    <property type="match status" value="1"/>
</dbReference>
<keyword evidence="4" id="KW-0479">Metal-binding</keyword>
<proteinExistence type="inferred from homology"/>
<gene>
    <name evidence="7" type="ORF">ACJEBJ_24095</name>
</gene>
<name>A0ABW8R7Q4_9PSED</name>
<dbReference type="PROSITE" id="PS00723">
    <property type="entry name" value="POLYPRENYL_SYNTHASE_1"/>
    <property type="match status" value="1"/>
</dbReference>
<sequence>MINSCLSFDNAWYLSAETQWAEPFLYQERTPGKLVRTELAWALCALYGVPCAQTHVLCAAIERMNLSSLIHDDLLDGDSLRRGIPTVWKQYGSEVALVSGMYGYLDGLRMLAELNDMNIVRAGIESLECLHVGQYLDAQLSAGEALPSLEEYGCIAQANTGCFFMFLLNACQCLRAQDVDTYSILKSMMNLLGVYYRYVNDYCDINHIPHFEKKGFAMDLEGGPKSFLMILANRPLVKGALTTDQKRQIIQDFGEAGVFDAALALMEATYAQLLSYLEAVRQCKGAVNIKMLEEFLSSLHFQPGPDDNYYKRVLA</sequence>
<dbReference type="InterPro" id="IPR008949">
    <property type="entry name" value="Isoprenoid_synthase_dom_sf"/>
</dbReference>
<organism evidence="7 8">
    <name type="scientific">Pseudomonas pergaminensis</name>
    <dbReference type="NCBI Taxonomy" id="2853159"/>
    <lineage>
        <taxon>Bacteria</taxon>
        <taxon>Pseudomonadati</taxon>
        <taxon>Pseudomonadota</taxon>
        <taxon>Gammaproteobacteria</taxon>
        <taxon>Pseudomonadales</taxon>
        <taxon>Pseudomonadaceae</taxon>
        <taxon>Pseudomonas</taxon>
    </lineage>
</organism>
<evidence type="ECO:0000256" key="2">
    <source>
        <dbReference type="ARBA" id="ARBA00006706"/>
    </source>
</evidence>
<evidence type="ECO:0000256" key="3">
    <source>
        <dbReference type="ARBA" id="ARBA00022679"/>
    </source>
</evidence>
<dbReference type="RefSeq" id="WP_406599246.1">
    <property type="nucleotide sequence ID" value="NZ_JBJHQF010000050.1"/>
</dbReference>
<evidence type="ECO:0000313" key="7">
    <source>
        <dbReference type="EMBL" id="MFK9007210.1"/>
    </source>
</evidence>
<comment type="similarity">
    <text evidence="2 6">Belongs to the FPP/GGPP synthase family.</text>
</comment>
<evidence type="ECO:0000256" key="5">
    <source>
        <dbReference type="ARBA" id="ARBA00022842"/>
    </source>
</evidence>
<comment type="cofactor">
    <cofactor evidence="1">
        <name>Mg(2+)</name>
        <dbReference type="ChEBI" id="CHEBI:18420"/>
    </cofactor>
</comment>
<dbReference type="EMBL" id="JBJHQF010000050">
    <property type="protein sequence ID" value="MFK9007210.1"/>
    <property type="molecule type" value="Genomic_DNA"/>
</dbReference>
<protein>
    <submittedName>
        <fullName evidence="7">Polyprenyl synthetase family protein</fullName>
    </submittedName>
</protein>
<evidence type="ECO:0000256" key="6">
    <source>
        <dbReference type="RuleBase" id="RU004466"/>
    </source>
</evidence>
<dbReference type="Pfam" id="PF00348">
    <property type="entry name" value="polyprenyl_synt"/>
    <property type="match status" value="1"/>
</dbReference>
<dbReference type="Gene3D" id="1.10.600.10">
    <property type="entry name" value="Farnesyl Diphosphate Synthase"/>
    <property type="match status" value="1"/>
</dbReference>
<dbReference type="Proteomes" id="UP001623008">
    <property type="component" value="Unassembled WGS sequence"/>
</dbReference>
<comment type="caution">
    <text evidence="7">The sequence shown here is derived from an EMBL/GenBank/DDBJ whole genome shotgun (WGS) entry which is preliminary data.</text>
</comment>
<evidence type="ECO:0000313" key="8">
    <source>
        <dbReference type="Proteomes" id="UP001623008"/>
    </source>
</evidence>
<dbReference type="InterPro" id="IPR033749">
    <property type="entry name" value="Polyprenyl_synt_CS"/>
</dbReference>
<evidence type="ECO:0000256" key="1">
    <source>
        <dbReference type="ARBA" id="ARBA00001946"/>
    </source>
</evidence>
<dbReference type="PANTHER" id="PTHR12001">
    <property type="entry name" value="GERANYLGERANYL PYROPHOSPHATE SYNTHASE"/>
    <property type="match status" value="1"/>
</dbReference>
<keyword evidence="8" id="KW-1185">Reference proteome</keyword>
<evidence type="ECO:0000256" key="4">
    <source>
        <dbReference type="ARBA" id="ARBA00022723"/>
    </source>
</evidence>
<dbReference type="InterPro" id="IPR000092">
    <property type="entry name" value="Polyprenyl_synt"/>
</dbReference>
<dbReference type="PANTHER" id="PTHR12001:SF85">
    <property type="entry name" value="SHORT CHAIN ISOPRENYL DIPHOSPHATE SYNTHASE"/>
    <property type="match status" value="1"/>
</dbReference>
<keyword evidence="5" id="KW-0460">Magnesium</keyword>